<proteinExistence type="predicted"/>
<feature type="transmembrane region" description="Helical" evidence="2">
    <location>
        <begin position="6"/>
        <end position="25"/>
    </location>
</feature>
<sequence>MERVLWTLAMVAVIGLAALALWWGWRNRARRQADIPAPAALPADVGTDTEHGGIVAPLAGVYVSTTRSGAWQDRVVVHGLGRRAKGDLVLRPDGVLVDRVGEPPLFLPRADLRTVTVSPGIAGKVMGLPEGIVLLTWQTGDVLLDSGFRSDDPEEQRAWVDAAQAALAEPPPAGDDPATDPVIDATVVHPHTDPHTGTPQEGRA</sequence>
<name>A0A939BX62_9ACTN</name>
<protein>
    <submittedName>
        <fullName evidence="4">Transporter</fullName>
    </submittedName>
</protein>
<keyword evidence="2" id="KW-0812">Transmembrane</keyword>
<comment type="caution">
    <text evidence="4">The sequence shown here is derived from an EMBL/GenBank/DDBJ whole genome shotgun (WGS) entry which is preliminary data.</text>
</comment>
<reference evidence="4" key="1">
    <citation type="submission" date="2021-01" db="EMBL/GenBank/DDBJ databases">
        <title>YIM 132084 draft genome.</title>
        <authorList>
            <person name="An D."/>
        </authorList>
    </citation>
    <scope>NUCLEOTIDE SEQUENCE</scope>
    <source>
        <strain evidence="4">YIM 132084</strain>
    </source>
</reference>
<evidence type="ECO:0000313" key="5">
    <source>
        <dbReference type="Proteomes" id="UP000663792"/>
    </source>
</evidence>
<dbReference type="Pfam" id="PF25362">
    <property type="entry name" value="bPH_11"/>
    <property type="match status" value="1"/>
</dbReference>
<feature type="region of interest" description="Disordered" evidence="1">
    <location>
        <begin position="165"/>
        <end position="204"/>
    </location>
</feature>
<evidence type="ECO:0000256" key="2">
    <source>
        <dbReference type="SAM" id="Phobius"/>
    </source>
</evidence>
<dbReference type="RefSeq" id="WP_205261172.1">
    <property type="nucleotide sequence ID" value="NZ_JAERWK010000016.1"/>
</dbReference>
<dbReference type="Proteomes" id="UP000663792">
    <property type="component" value="Unassembled WGS sequence"/>
</dbReference>
<gene>
    <name evidence="4" type="ORF">JL106_13190</name>
</gene>
<organism evidence="4 5">
    <name type="scientific">Nakamurella leprariae</name>
    <dbReference type="NCBI Taxonomy" id="2803911"/>
    <lineage>
        <taxon>Bacteria</taxon>
        <taxon>Bacillati</taxon>
        <taxon>Actinomycetota</taxon>
        <taxon>Actinomycetes</taxon>
        <taxon>Nakamurellales</taxon>
        <taxon>Nakamurellaceae</taxon>
        <taxon>Nakamurella</taxon>
    </lineage>
</organism>
<evidence type="ECO:0000256" key="1">
    <source>
        <dbReference type="SAM" id="MobiDB-lite"/>
    </source>
</evidence>
<dbReference type="EMBL" id="JAERWK010000016">
    <property type="protein sequence ID" value="MBM9468233.1"/>
    <property type="molecule type" value="Genomic_DNA"/>
</dbReference>
<dbReference type="InterPro" id="IPR057446">
    <property type="entry name" value="PH_bac"/>
</dbReference>
<keyword evidence="2" id="KW-1133">Transmembrane helix</keyword>
<evidence type="ECO:0000259" key="3">
    <source>
        <dbReference type="Pfam" id="PF25362"/>
    </source>
</evidence>
<dbReference type="AlphaFoldDB" id="A0A939BX62"/>
<accession>A0A939BX62</accession>
<feature type="compositionally biased region" description="Polar residues" evidence="1">
    <location>
        <begin position="195"/>
        <end position="204"/>
    </location>
</feature>
<keyword evidence="5" id="KW-1185">Reference proteome</keyword>
<evidence type="ECO:0000313" key="4">
    <source>
        <dbReference type="EMBL" id="MBM9468233.1"/>
    </source>
</evidence>
<feature type="domain" description="PH" evidence="3">
    <location>
        <begin position="40"/>
        <end position="163"/>
    </location>
</feature>
<keyword evidence="2" id="KW-0472">Membrane</keyword>